<dbReference type="RefSeq" id="WP_104810254.1">
    <property type="nucleotide sequence ID" value="NZ_MQUA01000013.1"/>
</dbReference>
<protein>
    <recommendedName>
        <fullName evidence="1">Outer membrane protein beta-barrel domain-containing protein</fullName>
    </recommendedName>
</protein>
<proteinExistence type="predicted"/>
<feature type="domain" description="Outer membrane protein beta-barrel" evidence="1">
    <location>
        <begin position="21"/>
        <end position="180"/>
    </location>
</feature>
<dbReference type="Pfam" id="PF13568">
    <property type="entry name" value="OMP_b-brl_2"/>
    <property type="match status" value="1"/>
</dbReference>
<dbReference type="Proteomes" id="UP000239522">
    <property type="component" value="Unassembled WGS sequence"/>
</dbReference>
<dbReference type="AlphaFoldDB" id="A0A2S7KZF7"/>
<evidence type="ECO:0000313" key="3">
    <source>
        <dbReference type="Proteomes" id="UP000239522"/>
    </source>
</evidence>
<comment type="caution">
    <text evidence="2">The sequence shown here is derived from an EMBL/GenBank/DDBJ whole genome shotgun (WGS) entry which is preliminary data.</text>
</comment>
<dbReference type="EMBL" id="MQUA01000013">
    <property type="protein sequence ID" value="PQB08049.1"/>
    <property type="molecule type" value="Genomic_DNA"/>
</dbReference>
<name>A0A2S7KZF7_9FLAO</name>
<accession>A0A2S7KZF7</accession>
<dbReference type="InterPro" id="IPR025665">
    <property type="entry name" value="Beta-barrel_OMP_2"/>
</dbReference>
<keyword evidence="3" id="KW-1185">Reference proteome</keyword>
<reference evidence="2 3" key="1">
    <citation type="submission" date="2016-11" db="EMBL/GenBank/DDBJ databases">
        <title>Trade-off between light-utilization and light-protection in marine flavobacteria.</title>
        <authorList>
            <person name="Kumagai Y."/>
        </authorList>
    </citation>
    <scope>NUCLEOTIDE SEQUENCE [LARGE SCALE GENOMIC DNA]</scope>
    <source>
        <strain evidence="2 3">ATCC 700397</strain>
    </source>
</reference>
<gene>
    <name evidence="2" type="ORF">BST83_13510</name>
</gene>
<organism evidence="2 3">
    <name type="scientific">Polaribacter filamentus</name>
    <dbReference type="NCBI Taxonomy" id="53483"/>
    <lineage>
        <taxon>Bacteria</taxon>
        <taxon>Pseudomonadati</taxon>
        <taxon>Bacteroidota</taxon>
        <taxon>Flavobacteriia</taxon>
        <taxon>Flavobacteriales</taxon>
        <taxon>Flavobacteriaceae</taxon>
    </lineage>
</organism>
<evidence type="ECO:0000313" key="2">
    <source>
        <dbReference type="EMBL" id="PQB08049.1"/>
    </source>
</evidence>
<evidence type="ECO:0000259" key="1">
    <source>
        <dbReference type="Pfam" id="PF13568"/>
    </source>
</evidence>
<dbReference type="OrthoDB" id="947434at2"/>
<sequence length="206" mass="23972">MRITKTKFLFIFLLVLFNKSFSQSLTYEIYGGINISNLKSSVNHNGNHSRVSLDPRTAYFFGGSIEFPINIVKEYNFLLNIQLQYSLQGSSFYFMHDGGRQYDKVNQINLPFRIKFELLKNFFIGAGGYVGYLVHVDDYLYEDENNYSDFDAGIATSIQYKIFKKLSIEAKYLFGLTDILNREFDSGEYKHDDFNSVFQIGLNYKI</sequence>